<dbReference type="OrthoDB" id="2827249at2759"/>
<sequence>MLEKRGDGEFDDRKPLFFESATMRLYAFSITTDPHLTRVSHSPPSSFSPLSSFTVFLAPSTPASQKQNYHPRRGLLWFPRSLEAIVDLARNGQALSNESPRLRTTRLWIRMPVPMALQQPGKSDPLSCGYVDKVAYEIDRKDLCLDQITLAKSIPWRKRWNNSSAPSSSDVTAWEMTLRMIGSMISPCQNTANDSVSLMDECRCPDGVIMADGTKPPSENRLPSRTQQHRIATTLRKANAIDIN</sequence>
<reference evidence="1" key="1">
    <citation type="submission" date="2020-11" db="EMBL/GenBank/DDBJ databases">
        <title>Adaptations for nitrogen fixation in a non-lichenized fungal sporocarp promotes dispersal by wood-feeding termites.</title>
        <authorList>
            <consortium name="DOE Joint Genome Institute"/>
            <person name="Koch R.A."/>
            <person name="Yoon G."/>
            <person name="Arayal U."/>
            <person name="Lail K."/>
            <person name="Amirebrahimi M."/>
            <person name="Labutti K."/>
            <person name="Lipzen A."/>
            <person name="Riley R."/>
            <person name="Barry K."/>
            <person name="Henrissat B."/>
            <person name="Grigoriev I.V."/>
            <person name="Herr J.R."/>
            <person name="Aime M.C."/>
        </authorList>
    </citation>
    <scope>NUCLEOTIDE SEQUENCE</scope>
    <source>
        <strain evidence="1">MCA 3950</strain>
    </source>
</reference>
<dbReference type="GeneID" id="66100173"/>
<accession>A0A9P7VIP4</accession>
<proteinExistence type="predicted"/>
<evidence type="ECO:0000313" key="2">
    <source>
        <dbReference type="Proteomes" id="UP000812287"/>
    </source>
</evidence>
<comment type="caution">
    <text evidence="1">The sequence shown here is derived from an EMBL/GenBank/DDBJ whole genome shotgun (WGS) entry which is preliminary data.</text>
</comment>
<evidence type="ECO:0000313" key="1">
    <source>
        <dbReference type="EMBL" id="KAG7441075.1"/>
    </source>
</evidence>
<dbReference type="EMBL" id="MU250564">
    <property type="protein sequence ID" value="KAG7441075.1"/>
    <property type="molecule type" value="Genomic_DNA"/>
</dbReference>
<keyword evidence="2" id="KW-1185">Reference proteome</keyword>
<dbReference type="Proteomes" id="UP000812287">
    <property type="component" value="Unassembled WGS sequence"/>
</dbReference>
<name>A0A9P7VIP4_9AGAR</name>
<dbReference type="AlphaFoldDB" id="A0A9P7VIP4"/>
<protein>
    <submittedName>
        <fullName evidence="1">Uncharacterized protein</fullName>
    </submittedName>
</protein>
<gene>
    <name evidence="1" type="ORF">BT62DRAFT_1012116</name>
</gene>
<organism evidence="1 2">
    <name type="scientific">Guyanagaster necrorhizus</name>
    <dbReference type="NCBI Taxonomy" id="856835"/>
    <lineage>
        <taxon>Eukaryota</taxon>
        <taxon>Fungi</taxon>
        <taxon>Dikarya</taxon>
        <taxon>Basidiomycota</taxon>
        <taxon>Agaricomycotina</taxon>
        <taxon>Agaricomycetes</taxon>
        <taxon>Agaricomycetidae</taxon>
        <taxon>Agaricales</taxon>
        <taxon>Marasmiineae</taxon>
        <taxon>Physalacriaceae</taxon>
        <taxon>Guyanagaster</taxon>
    </lineage>
</organism>
<dbReference type="RefSeq" id="XP_043034575.1">
    <property type="nucleotide sequence ID" value="XM_043177886.1"/>
</dbReference>